<organism evidence="1 2">
    <name type="scientific">Trypanosoma congolense (strain IL3000)</name>
    <dbReference type="NCBI Taxonomy" id="1068625"/>
    <lineage>
        <taxon>Eukaryota</taxon>
        <taxon>Discoba</taxon>
        <taxon>Euglenozoa</taxon>
        <taxon>Kinetoplastea</taxon>
        <taxon>Metakinetoplastina</taxon>
        <taxon>Trypanosomatida</taxon>
        <taxon>Trypanosomatidae</taxon>
        <taxon>Trypanosoma</taxon>
        <taxon>Nannomonas</taxon>
    </lineage>
</organism>
<dbReference type="Proteomes" id="UP000000702">
    <property type="component" value="Unassembled WGS sequence"/>
</dbReference>
<gene>
    <name evidence="1" type="ORF">TCIL3000_0_10120</name>
</gene>
<reference evidence="2" key="1">
    <citation type="submission" date="2011-07" db="EMBL/GenBank/DDBJ databases">
        <title>Divergent evolution of antigenic variation in African trypanosomes.</title>
        <authorList>
            <person name="Jackson A.P."/>
            <person name="Berry A."/>
            <person name="Allison H.C."/>
            <person name="Burton P."/>
            <person name="Anderson J."/>
            <person name="Aslett M."/>
            <person name="Brown R."/>
            <person name="Corton N."/>
            <person name="Harris D."/>
            <person name="Hauser H."/>
            <person name="Gamble J."/>
            <person name="Gilderthorp R."/>
            <person name="McQuillan J."/>
            <person name="Quail M.A."/>
            <person name="Sanders M."/>
            <person name="Van Tonder A."/>
            <person name="Ginger M.L."/>
            <person name="Donelson J.E."/>
            <person name="Field M.C."/>
            <person name="Barry J.D."/>
            <person name="Berriman M."/>
            <person name="Hertz-Fowler C."/>
        </authorList>
    </citation>
    <scope>NUCLEOTIDE SEQUENCE [LARGE SCALE GENOMIC DNA]</scope>
    <source>
        <strain evidence="2">IL3000</strain>
    </source>
</reference>
<comment type="caution">
    <text evidence="1">The sequence shown here is derived from an EMBL/GenBank/DDBJ whole genome shotgun (WGS) entry which is preliminary data.</text>
</comment>
<dbReference type="EMBL" id="CAEQ01002143">
    <property type="protein sequence ID" value="CCD16044.1"/>
    <property type="molecule type" value="Genomic_DNA"/>
</dbReference>
<proteinExistence type="predicted"/>
<accession>F9WFH2</accession>
<dbReference type="AlphaFoldDB" id="F9WFH2"/>
<sequence length="146" mass="16464">MPEIHNALVEYQCTSRREWSLLFMIACQKCVGCLQLRIELYGILEARFGWSLLHGLVRKTGFNLLFDVFDLSELLCDSCCSVFESLEGGEGFLDVRDGVRRGCPEGIFSSGCLVCDFAWTKFAPFYFATEAFPNSQNPATPPERIV</sequence>
<evidence type="ECO:0000313" key="1">
    <source>
        <dbReference type="EMBL" id="CCD16044.1"/>
    </source>
</evidence>
<keyword evidence="2" id="KW-1185">Reference proteome</keyword>
<name>F9WFH2_TRYCI</name>
<protein>
    <submittedName>
        <fullName evidence="1">Uncharacterized protein</fullName>
    </submittedName>
</protein>
<reference evidence="1 2" key="2">
    <citation type="journal article" date="2012" name="Proc. Natl. Acad. Sci. U.S.A.">
        <title>Antigenic diversity is generated by distinct evolutionary mechanisms in African trypanosome species.</title>
        <authorList>
            <person name="Jackson A.P."/>
            <person name="Berry A."/>
            <person name="Aslett M."/>
            <person name="Allison H.C."/>
            <person name="Burton P."/>
            <person name="Vavrova-Anderson J."/>
            <person name="Brown R."/>
            <person name="Browne H."/>
            <person name="Corton N."/>
            <person name="Hauser H."/>
            <person name="Gamble J."/>
            <person name="Gilderthorp R."/>
            <person name="Marcello L."/>
            <person name="McQuillan J."/>
            <person name="Otto T.D."/>
            <person name="Quail M.A."/>
            <person name="Sanders M.J."/>
            <person name="van Tonder A."/>
            <person name="Ginger M.L."/>
            <person name="Field M.C."/>
            <person name="Barry J.D."/>
            <person name="Hertz-Fowler C."/>
            <person name="Berriman M."/>
        </authorList>
    </citation>
    <scope>NUCLEOTIDE SEQUENCE [LARGE SCALE GENOMIC DNA]</scope>
    <source>
        <strain evidence="1 2">IL3000</strain>
    </source>
</reference>
<evidence type="ECO:0000313" key="2">
    <source>
        <dbReference type="Proteomes" id="UP000000702"/>
    </source>
</evidence>